<dbReference type="Proteomes" id="UP001162164">
    <property type="component" value="Unassembled WGS sequence"/>
</dbReference>
<dbReference type="Gene3D" id="1.25.40.480">
    <property type="match status" value="1"/>
</dbReference>
<proteinExistence type="predicted"/>
<comment type="caution">
    <text evidence="1">The sequence shown here is derived from an EMBL/GenBank/DDBJ whole genome shotgun (WGS) entry which is preliminary data.</text>
</comment>
<name>A0ABQ9K3Y3_9CUCU</name>
<evidence type="ECO:0000313" key="2">
    <source>
        <dbReference type="Proteomes" id="UP001162164"/>
    </source>
</evidence>
<accession>A0ABQ9K3Y3</accession>
<gene>
    <name evidence="1" type="ORF">NQ317_012279</name>
</gene>
<keyword evidence="2" id="KW-1185">Reference proteome</keyword>
<protein>
    <submittedName>
        <fullName evidence="1">Uncharacterized protein</fullName>
    </submittedName>
</protein>
<organism evidence="1 2">
    <name type="scientific">Molorchus minor</name>
    <dbReference type="NCBI Taxonomy" id="1323400"/>
    <lineage>
        <taxon>Eukaryota</taxon>
        <taxon>Metazoa</taxon>
        <taxon>Ecdysozoa</taxon>
        <taxon>Arthropoda</taxon>
        <taxon>Hexapoda</taxon>
        <taxon>Insecta</taxon>
        <taxon>Pterygota</taxon>
        <taxon>Neoptera</taxon>
        <taxon>Endopterygota</taxon>
        <taxon>Coleoptera</taxon>
        <taxon>Polyphaga</taxon>
        <taxon>Cucujiformia</taxon>
        <taxon>Chrysomeloidea</taxon>
        <taxon>Cerambycidae</taxon>
        <taxon>Lamiinae</taxon>
        <taxon>Monochamini</taxon>
        <taxon>Molorchus</taxon>
    </lineage>
</organism>
<dbReference type="EMBL" id="JAPWTJ010000041">
    <property type="protein sequence ID" value="KAJ8984308.1"/>
    <property type="molecule type" value="Genomic_DNA"/>
</dbReference>
<evidence type="ECO:0000313" key="1">
    <source>
        <dbReference type="EMBL" id="KAJ8984308.1"/>
    </source>
</evidence>
<sequence length="345" mass="39788">MSISEHLFRYSFDNENKQILLNFLKTAEEHKKNKFCNFSEHKSLSKFICLDESLERELKDYVSKQNVVIDITEDDDQDQSSSKDIIEFVNENLSIIVNANQSTVNDLIHSIKEYLETEKCISISILNTLIESDVKEIVFSLLTDILNTEEVLSFGTSLQKANIDNHFVIAYYIKYLLISKLTFEYSDQLQDILNQFSTRYPNITLEELNEVLLNIGDNCKIVLQFINGLNVEFKTCLLKKFVFNCKTFNENYIPVVETLISAHVEYNILNKLIEILSNASGSFINDKSFGKFLVKVVTLLGKNVTSVEQPLRHIIGSHKSIWKSKIQKTFDDCLQDCSFSQTFKC</sequence>
<reference evidence="1" key="1">
    <citation type="journal article" date="2023" name="Insect Mol. Biol.">
        <title>Genome sequencing provides insights into the evolution of gene families encoding plant cell wall-degrading enzymes in longhorned beetles.</title>
        <authorList>
            <person name="Shin N.R."/>
            <person name="Okamura Y."/>
            <person name="Kirsch R."/>
            <person name="Pauchet Y."/>
        </authorList>
    </citation>
    <scope>NUCLEOTIDE SEQUENCE</scope>
    <source>
        <strain evidence="1">MMC_N1</strain>
    </source>
</reference>